<accession>A0A5N0EHS7</accession>
<evidence type="ECO:0000313" key="2">
    <source>
        <dbReference type="EMBL" id="KAA8888546.1"/>
    </source>
</evidence>
<dbReference type="Proteomes" id="UP000323876">
    <property type="component" value="Unassembled WGS sequence"/>
</dbReference>
<dbReference type="InterPro" id="IPR041726">
    <property type="entry name" value="ACAD10_11_N"/>
</dbReference>
<dbReference type="Gene3D" id="3.90.1200.10">
    <property type="match status" value="1"/>
</dbReference>
<evidence type="ECO:0000259" key="1">
    <source>
        <dbReference type="Pfam" id="PF01636"/>
    </source>
</evidence>
<reference evidence="2 3" key="1">
    <citation type="submission" date="2019-09" db="EMBL/GenBank/DDBJ databases">
        <authorList>
            <person name="Wang X."/>
        </authorList>
    </citation>
    <scope>NUCLEOTIDE SEQUENCE [LARGE SCALE GENOMIC DNA]</scope>
    <source>
        <strain evidence="2 3">CICC 11023</strain>
    </source>
</reference>
<dbReference type="AlphaFoldDB" id="A0A5N0EHS7"/>
<dbReference type="InterPro" id="IPR002575">
    <property type="entry name" value="Aminoglycoside_PTrfase"/>
</dbReference>
<dbReference type="RefSeq" id="WP_150402711.1">
    <property type="nucleotide sequence ID" value="NZ_VXLC01000004.1"/>
</dbReference>
<protein>
    <submittedName>
        <fullName evidence="2">Phosphotransferase family protein</fullName>
    </submittedName>
</protein>
<dbReference type="Gene3D" id="3.30.200.20">
    <property type="entry name" value="Phosphorylase Kinase, domain 1"/>
    <property type="match status" value="1"/>
</dbReference>
<dbReference type="InterPro" id="IPR051678">
    <property type="entry name" value="AGP_Transferase"/>
</dbReference>
<keyword evidence="3" id="KW-1185">Reference proteome</keyword>
<dbReference type="CDD" id="cd05154">
    <property type="entry name" value="ACAD10_11_N-like"/>
    <property type="match status" value="1"/>
</dbReference>
<proteinExistence type="predicted"/>
<dbReference type="EMBL" id="VXLC01000004">
    <property type="protein sequence ID" value="KAA8888546.1"/>
    <property type="molecule type" value="Genomic_DNA"/>
</dbReference>
<dbReference type="Pfam" id="PF01636">
    <property type="entry name" value="APH"/>
    <property type="match status" value="1"/>
</dbReference>
<sequence length="377" mass="42254">MSDGNPDPTARRQLTVSARNAESIAAALSRWLATRIAADQPPEISALSSPEGSGMSSSTVFFDARWTVGGLPVRESFVARMAPELDSFPVFETYDLARQFDIMVGVAAATDVPMPELCWLETDESPLGATFFVMKRIVGRIPADNPPYVFTGWLFDATVEERARLAANTVEVISKIHAIPEPAVRFPMLTGPGQALRRHVDSVRALYRWGLVDDGFRIPIVERGFEWLEARWPAEPGPDVLLWGDARPGNILYRGFEPVGVLDWELAALGPREIDLAWLIFMHRFFQDIATRFDHPGLPDFLCRADVVTKYEELSGHSVRDLDFHLVYAALRHAIGMARIKRRMIHFGEDTDTPDRDDYVMHRAGLTALLDGTYAWD</sequence>
<comment type="caution">
    <text evidence="2">The sequence shown here is derived from an EMBL/GenBank/DDBJ whole genome shotgun (WGS) entry which is preliminary data.</text>
</comment>
<dbReference type="PANTHER" id="PTHR21310">
    <property type="entry name" value="AMINOGLYCOSIDE PHOSPHOTRANSFERASE-RELATED-RELATED"/>
    <property type="match status" value="1"/>
</dbReference>
<dbReference type="InterPro" id="IPR011009">
    <property type="entry name" value="Kinase-like_dom_sf"/>
</dbReference>
<feature type="domain" description="Aminoglycoside phosphotransferase" evidence="1">
    <location>
        <begin position="92"/>
        <end position="292"/>
    </location>
</feature>
<dbReference type="OrthoDB" id="3339041at2"/>
<evidence type="ECO:0000313" key="3">
    <source>
        <dbReference type="Proteomes" id="UP000323876"/>
    </source>
</evidence>
<dbReference type="SUPFAM" id="SSF56112">
    <property type="entry name" value="Protein kinase-like (PK-like)"/>
    <property type="match status" value="1"/>
</dbReference>
<dbReference type="PANTHER" id="PTHR21310:SF40">
    <property type="entry name" value="AMINOGLYCOSIDE PHOSPHOTRANSFERASE DOMAIN-CONTAINING PROTEIN-RELATED"/>
    <property type="match status" value="1"/>
</dbReference>
<name>A0A5N0EHS7_9NOCA</name>
<dbReference type="GO" id="GO:0016740">
    <property type="term" value="F:transferase activity"/>
    <property type="evidence" value="ECO:0007669"/>
    <property type="project" value="UniProtKB-KW"/>
</dbReference>
<gene>
    <name evidence="2" type="ORF">F3087_16235</name>
</gene>
<keyword evidence="2" id="KW-0808">Transferase</keyword>
<organism evidence="2 3">
    <name type="scientific">Nocardia colli</name>
    <dbReference type="NCBI Taxonomy" id="2545717"/>
    <lineage>
        <taxon>Bacteria</taxon>
        <taxon>Bacillati</taxon>
        <taxon>Actinomycetota</taxon>
        <taxon>Actinomycetes</taxon>
        <taxon>Mycobacteriales</taxon>
        <taxon>Nocardiaceae</taxon>
        <taxon>Nocardia</taxon>
    </lineage>
</organism>